<dbReference type="PANTHER" id="PTHR24104">
    <property type="entry name" value="E3 UBIQUITIN-PROTEIN LIGASE NHLRC1-RELATED"/>
    <property type="match status" value="1"/>
</dbReference>
<dbReference type="Gene3D" id="2.120.10.30">
    <property type="entry name" value="TolB, C-terminal domain"/>
    <property type="match status" value="1"/>
</dbReference>
<dbReference type="GO" id="GO:0008270">
    <property type="term" value="F:zinc ion binding"/>
    <property type="evidence" value="ECO:0007669"/>
    <property type="project" value="UniProtKB-KW"/>
</dbReference>
<comment type="caution">
    <text evidence="2">The sequence shown here is derived from an EMBL/GenBank/DDBJ whole genome shotgun (WGS) entry which is preliminary data.</text>
</comment>
<evidence type="ECO:0000256" key="1">
    <source>
        <dbReference type="ARBA" id="ARBA00022737"/>
    </source>
</evidence>
<dbReference type="InterPro" id="IPR050952">
    <property type="entry name" value="TRIM-NHL_E3_ligases"/>
</dbReference>
<evidence type="ECO:0008006" key="3">
    <source>
        <dbReference type="Google" id="ProtNLM"/>
    </source>
</evidence>
<dbReference type="EMBL" id="BARS01046836">
    <property type="protein sequence ID" value="GAG33477.1"/>
    <property type="molecule type" value="Genomic_DNA"/>
</dbReference>
<dbReference type="GO" id="GO:0061630">
    <property type="term" value="F:ubiquitin protein ligase activity"/>
    <property type="evidence" value="ECO:0007669"/>
    <property type="project" value="TreeGrafter"/>
</dbReference>
<accession>X0XDM0</accession>
<dbReference type="AlphaFoldDB" id="X0XDM0"/>
<dbReference type="SUPFAM" id="SSF63829">
    <property type="entry name" value="Calcium-dependent phosphotriesterase"/>
    <property type="match status" value="1"/>
</dbReference>
<keyword evidence="1" id="KW-0677">Repeat</keyword>
<dbReference type="PANTHER" id="PTHR24104:SF25">
    <property type="entry name" value="PROTEIN LIN-41"/>
    <property type="match status" value="1"/>
</dbReference>
<name>X0XDM0_9ZZZZ</name>
<protein>
    <recommendedName>
        <fullName evidence="3">SMP-30/Gluconolactonase/LRE-like region domain-containing protein</fullName>
    </recommendedName>
</protein>
<dbReference type="PROSITE" id="PS51125">
    <property type="entry name" value="NHL"/>
    <property type="match status" value="1"/>
</dbReference>
<sequence length="181" mass="20782">MKEQNRRLRVCPNHSTTYSSKLEQTEIKASLEDVFDIEETIYLQGSEETPIFSSYNLFVLDGKVYIPDYIGNSVNIYKKNGELITKIGGKKGQKKGDLNMPYGVVVDSDGFIYVNDRGNKRIQVFYPSFEFFREYKIDRQIETILLSYNSSIFAVAVAPTFSCNKRFPCLILELNLLGEKI</sequence>
<dbReference type="GO" id="GO:0043161">
    <property type="term" value="P:proteasome-mediated ubiquitin-dependent protein catabolic process"/>
    <property type="evidence" value="ECO:0007669"/>
    <property type="project" value="TreeGrafter"/>
</dbReference>
<dbReference type="Pfam" id="PF01436">
    <property type="entry name" value="NHL"/>
    <property type="match status" value="1"/>
</dbReference>
<organism evidence="2">
    <name type="scientific">marine sediment metagenome</name>
    <dbReference type="NCBI Taxonomy" id="412755"/>
    <lineage>
        <taxon>unclassified sequences</taxon>
        <taxon>metagenomes</taxon>
        <taxon>ecological metagenomes</taxon>
    </lineage>
</organism>
<gene>
    <name evidence="2" type="ORF">S01H1_70429</name>
</gene>
<dbReference type="InterPro" id="IPR011042">
    <property type="entry name" value="6-blade_b-propeller_TolB-like"/>
</dbReference>
<dbReference type="InterPro" id="IPR001258">
    <property type="entry name" value="NHL_repeat"/>
</dbReference>
<feature type="non-terminal residue" evidence="2">
    <location>
        <position position="181"/>
    </location>
</feature>
<proteinExistence type="predicted"/>
<dbReference type="GO" id="GO:0000209">
    <property type="term" value="P:protein polyubiquitination"/>
    <property type="evidence" value="ECO:0007669"/>
    <property type="project" value="TreeGrafter"/>
</dbReference>
<evidence type="ECO:0000313" key="2">
    <source>
        <dbReference type="EMBL" id="GAG33477.1"/>
    </source>
</evidence>
<reference evidence="2" key="1">
    <citation type="journal article" date="2014" name="Front. Microbiol.">
        <title>High frequency of phylogenetically diverse reductive dehalogenase-homologous genes in deep subseafloor sedimentary metagenomes.</title>
        <authorList>
            <person name="Kawai M."/>
            <person name="Futagami T."/>
            <person name="Toyoda A."/>
            <person name="Takaki Y."/>
            <person name="Nishi S."/>
            <person name="Hori S."/>
            <person name="Arai W."/>
            <person name="Tsubouchi T."/>
            <person name="Morono Y."/>
            <person name="Uchiyama I."/>
            <person name="Ito T."/>
            <person name="Fujiyama A."/>
            <person name="Inagaki F."/>
            <person name="Takami H."/>
        </authorList>
    </citation>
    <scope>NUCLEOTIDE SEQUENCE</scope>
    <source>
        <strain evidence="2">Expedition CK06-06</strain>
    </source>
</reference>